<feature type="domain" description="FAD-binding FR-type" evidence="13">
    <location>
        <begin position="86"/>
        <end position="194"/>
    </location>
</feature>
<comment type="cofactor">
    <cofactor evidence="1 11 12">
        <name>FAD</name>
        <dbReference type="ChEBI" id="CHEBI:57692"/>
    </cofactor>
</comment>
<dbReference type="STRING" id="13706.A0A1X2HCW1"/>
<dbReference type="PANTHER" id="PTHR19370:SF171">
    <property type="entry name" value="NADH-CYTOCHROME B5 REDUCTASE 2"/>
    <property type="match status" value="1"/>
</dbReference>
<dbReference type="EC" id="1.6.2.2" evidence="12"/>
<evidence type="ECO:0000256" key="9">
    <source>
        <dbReference type="ARBA" id="ARBA00023128"/>
    </source>
</evidence>
<gene>
    <name evidence="14" type="ORF">BCR43DRAFT_524653</name>
</gene>
<evidence type="ECO:0000256" key="8">
    <source>
        <dbReference type="ARBA" id="ARBA00023027"/>
    </source>
</evidence>
<feature type="binding site" evidence="11">
    <location>
        <position position="162"/>
    </location>
    <ligand>
        <name>FAD</name>
        <dbReference type="ChEBI" id="CHEBI:57692"/>
    </ligand>
</feature>
<evidence type="ECO:0000256" key="12">
    <source>
        <dbReference type="RuleBase" id="RU361226"/>
    </source>
</evidence>
<dbReference type="CDD" id="cd06183">
    <property type="entry name" value="cyt_b5_reduct_like"/>
    <property type="match status" value="1"/>
</dbReference>
<dbReference type="FunFam" id="2.40.30.10:FF:000032">
    <property type="entry name" value="NADH-cytochrome b5 reductase"/>
    <property type="match status" value="1"/>
</dbReference>
<dbReference type="InterPro" id="IPR001834">
    <property type="entry name" value="CBR-like"/>
</dbReference>
<feature type="binding site" evidence="11">
    <location>
        <position position="144"/>
    </location>
    <ligand>
        <name>FAD</name>
        <dbReference type="ChEBI" id="CHEBI:57692"/>
    </ligand>
</feature>
<dbReference type="SUPFAM" id="SSF63380">
    <property type="entry name" value="Riboflavin synthase domain-like"/>
    <property type="match status" value="1"/>
</dbReference>
<proteinExistence type="inferred from homology"/>
<evidence type="ECO:0000259" key="13">
    <source>
        <dbReference type="PROSITE" id="PS51384"/>
    </source>
</evidence>
<feature type="binding site" evidence="11">
    <location>
        <position position="160"/>
    </location>
    <ligand>
        <name>FAD</name>
        <dbReference type="ChEBI" id="CHEBI:57692"/>
    </ligand>
</feature>
<dbReference type="SUPFAM" id="SSF52343">
    <property type="entry name" value="Ferredoxin reductase-like, C-terminal NADP-linked domain"/>
    <property type="match status" value="1"/>
</dbReference>
<dbReference type="GO" id="GO:0090524">
    <property type="term" value="F:cytochrome-b5 reductase activity, acting on NADH"/>
    <property type="evidence" value="ECO:0007669"/>
    <property type="project" value="UniProtKB-EC"/>
</dbReference>
<keyword evidence="6 11" id="KW-0274">FAD</keyword>
<feature type="binding site" evidence="11">
    <location>
        <position position="169"/>
    </location>
    <ligand>
        <name>FAD</name>
        <dbReference type="ChEBI" id="CHEBI:57692"/>
    </ligand>
</feature>
<comment type="similarity">
    <text evidence="3 12">Belongs to the flavoprotein pyridine nucleotide cytochrome reductase family.</text>
</comment>
<name>A0A1X2HCW1_SYNRA</name>
<dbReference type="InterPro" id="IPR001709">
    <property type="entry name" value="Flavoprot_Pyr_Nucl_cyt_Rdtase"/>
</dbReference>
<dbReference type="Proteomes" id="UP000242180">
    <property type="component" value="Unassembled WGS sequence"/>
</dbReference>
<dbReference type="InterPro" id="IPR001433">
    <property type="entry name" value="OxRdtase_FAD/NAD-bd"/>
</dbReference>
<evidence type="ECO:0000256" key="5">
    <source>
        <dbReference type="ARBA" id="ARBA00022787"/>
    </source>
</evidence>
<evidence type="ECO:0000256" key="1">
    <source>
        <dbReference type="ARBA" id="ARBA00001974"/>
    </source>
</evidence>
<dbReference type="FunFam" id="3.40.50.80:FF:000009">
    <property type="entry name" value="NADH-cytochrome b5 reductase"/>
    <property type="match status" value="1"/>
</dbReference>
<keyword evidence="5" id="KW-1000">Mitochondrion outer membrane</keyword>
<feature type="binding site" evidence="11">
    <location>
        <position position="170"/>
    </location>
    <ligand>
        <name>FAD</name>
        <dbReference type="ChEBI" id="CHEBI:57692"/>
    </ligand>
</feature>
<dbReference type="PRINTS" id="PR00371">
    <property type="entry name" value="FPNCR"/>
</dbReference>
<dbReference type="AlphaFoldDB" id="A0A1X2HCW1"/>
<dbReference type="InterPro" id="IPR017927">
    <property type="entry name" value="FAD-bd_FR_type"/>
</dbReference>
<keyword evidence="15" id="KW-1185">Reference proteome</keyword>
<keyword evidence="9" id="KW-0496">Mitochondrion</keyword>
<keyword evidence="8 12" id="KW-0520">NAD</keyword>
<protein>
    <recommendedName>
        <fullName evidence="12">NADH-cytochrome b5 reductase</fullName>
        <ecNumber evidence="12">1.6.2.2</ecNumber>
    </recommendedName>
</protein>
<dbReference type="EMBL" id="MCGN01000005">
    <property type="protein sequence ID" value="ORY96590.1"/>
    <property type="molecule type" value="Genomic_DNA"/>
</dbReference>
<evidence type="ECO:0000256" key="10">
    <source>
        <dbReference type="ARBA" id="ARBA00047682"/>
    </source>
</evidence>
<dbReference type="InParanoid" id="A0A1X2HCW1"/>
<evidence type="ECO:0000256" key="6">
    <source>
        <dbReference type="ARBA" id="ARBA00022827"/>
    </source>
</evidence>
<feature type="binding site" evidence="11">
    <location>
        <position position="211"/>
    </location>
    <ligand>
        <name>FAD</name>
        <dbReference type="ChEBI" id="CHEBI:57692"/>
    </ligand>
</feature>
<feature type="binding site" evidence="11">
    <location>
        <position position="145"/>
    </location>
    <ligand>
        <name>FAD</name>
        <dbReference type="ChEBI" id="CHEBI:57692"/>
    </ligand>
</feature>
<sequence>MRFATSALLGSVRAATSQNSARFGAQGWRSVRNYASEAGSKKNGGNGLVLAALAGAGAAGGIYYNQKETKVEPASAKEVEPAFDPSQFKAFKLEKVEPINHNTSLYRFSLPSENHVAGLPVASCVITRYPITKKDGSPGFIIRPYTPTSSDDTKGYVDFIVKVYPDGKMSKHIHNLKVGETLDIKGPITKYNWSEKRVDNVGMIAGGTGITPMLQVIRKVFDKKSGDDKTKITLIFANQTEEDILLKEELDGYAKTYPDRFNVVYVLDRPPKDWSGAQGYVSADLIKKSIPGPDTESLQVFVCGPDPMLAAISGPKAKDKSQGEVGGVLKELGYTEKNVFKF</sequence>
<dbReference type="Pfam" id="PF00175">
    <property type="entry name" value="NAD_binding_1"/>
    <property type="match status" value="1"/>
</dbReference>
<dbReference type="OMA" id="YKANTID"/>
<evidence type="ECO:0000313" key="15">
    <source>
        <dbReference type="Proteomes" id="UP000242180"/>
    </source>
</evidence>
<dbReference type="OrthoDB" id="432685at2759"/>
<comment type="subcellular location">
    <subcellularLocation>
        <location evidence="2">Mitochondrion outer membrane</location>
        <topology evidence="2">Single-pass membrane protein</topology>
    </subcellularLocation>
</comment>
<keyword evidence="5" id="KW-0472">Membrane</keyword>
<dbReference type="Gene3D" id="2.40.30.10">
    <property type="entry name" value="Translation factors"/>
    <property type="match status" value="1"/>
</dbReference>
<dbReference type="Gene3D" id="3.40.50.80">
    <property type="entry name" value="Nucleotide-binding domain of ferredoxin-NADP reductase (FNR) module"/>
    <property type="match status" value="1"/>
</dbReference>
<dbReference type="InterPro" id="IPR039261">
    <property type="entry name" value="FNR_nucleotide-bd"/>
</dbReference>
<keyword evidence="4 11" id="KW-0285">Flavoprotein</keyword>
<evidence type="ECO:0000256" key="7">
    <source>
        <dbReference type="ARBA" id="ARBA00023002"/>
    </source>
</evidence>
<comment type="caution">
    <text evidence="14">The sequence shown here is derived from an EMBL/GenBank/DDBJ whole genome shotgun (WGS) entry which is preliminary data.</text>
</comment>
<accession>A0A1X2HCW1</accession>
<reference evidence="14 15" key="1">
    <citation type="submission" date="2016-07" db="EMBL/GenBank/DDBJ databases">
        <title>Pervasive Adenine N6-methylation of Active Genes in Fungi.</title>
        <authorList>
            <consortium name="DOE Joint Genome Institute"/>
            <person name="Mondo S.J."/>
            <person name="Dannebaum R.O."/>
            <person name="Kuo R.C."/>
            <person name="Labutti K."/>
            <person name="Haridas S."/>
            <person name="Kuo A."/>
            <person name="Salamov A."/>
            <person name="Ahrendt S.R."/>
            <person name="Lipzen A."/>
            <person name="Sullivan W."/>
            <person name="Andreopoulos W.B."/>
            <person name="Clum A."/>
            <person name="Lindquist E."/>
            <person name="Daum C."/>
            <person name="Ramamoorthy G.K."/>
            <person name="Gryganskyi A."/>
            <person name="Culley D."/>
            <person name="Magnuson J.K."/>
            <person name="James T.Y."/>
            <person name="O'Malley M.A."/>
            <person name="Stajich J.E."/>
            <person name="Spatafora J.W."/>
            <person name="Visel A."/>
            <person name="Grigoriev I.V."/>
        </authorList>
    </citation>
    <scope>NUCLEOTIDE SEQUENCE [LARGE SCALE GENOMIC DNA]</scope>
    <source>
        <strain evidence="14 15">NRRL 2496</strain>
    </source>
</reference>
<keyword evidence="7 12" id="KW-0560">Oxidoreductase</keyword>
<evidence type="ECO:0000256" key="4">
    <source>
        <dbReference type="ARBA" id="ARBA00022630"/>
    </source>
</evidence>
<organism evidence="14 15">
    <name type="scientific">Syncephalastrum racemosum</name>
    <name type="common">Filamentous fungus</name>
    <dbReference type="NCBI Taxonomy" id="13706"/>
    <lineage>
        <taxon>Eukaryota</taxon>
        <taxon>Fungi</taxon>
        <taxon>Fungi incertae sedis</taxon>
        <taxon>Mucoromycota</taxon>
        <taxon>Mucoromycotina</taxon>
        <taxon>Mucoromycetes</taxon>
        <taxon>Mucorales</taxon>
        <taxon>Syncephalastraceae</taxon>
        <taxon>Syncephalastrum</taxon>
    </lineage>
</organism>
<dbReference type="InterPro" id="IPR017938">
    <property type="entry name" value="Riboflavin_synthase-like_b-brl"/>
</dbReference>
<feature type="binding site" evidence="11">
    <location>
        <position position="168"/>
    </location>
    <ligand>
        <name>FAD</name>
        <dbReference type="ChEBI" id="CHEBI:57692"/>
    </ligand>
</feature>
<dbReference type="PRINTS" id="PR00406">
    <property type="entry name" value="CYTB5RDTASE"/>
</dbReference>
<evidence type="ECO:0000256" key="2">
    <source>
        <dbReference type="ARBA" id="ARBA00004572"/>
    </source>
</evidence>
<dbReference type="GO" id="GO:0005741">
    <property type="term" value="C:mitochondrial outer membrane"/>
    <property type="evidence" value="ECO:0007669"/>
    <property type="project" value="UniProtKB-SubCell"/>
</dbReference>
<evidence type="ECO:0000256" key="3">
    <source>
        <dbReference type="ARBA" id="ARBA00006105"/>
    </source>
</evidence>
<dbReference type="Pfam" id="PF00970">
    <property type="entry name" value="FAD_binding_6"/>
    <property type="match status" value="1"/>
</dbReference>
<evidence type="ECO:0000256" key="11">
    <source>
        <dbReference type="PIRSR" id="PIRSR601834-1"/>
    </source>
</evidence>
<comment type="catalytic activity">
    <reaction evidence="10 12">
        <text>2 Fe(III)-[cytochrome b5] + NADH = 2 Fe(II)-[cytochrome b5] + NAD(+) + H(+)</text>
        <dbReference type="Rhea" id="RHEA:46680"/>
        <dbReference type="Rhea" id="RHEA-COMP:10438"/>
        <dbReference type="Rhea" id="RHEA-COMP:10439"/>
        <dbReference type="ChEBI" id="CHEBI:15378"/>
        <dbReference type="ChEBI" id="CHEBI:29033"/>
        <dbReference type="ChEBI" id="CHEBI:29034"/>
        <dbReference type="ChEBI" id="CHEBI:57540"/>
        <dbReference type="ChEBI" id="CHEBI:57945"/>
        <dbReference type="EC" id="1.6.2.2"/>
    </reaction>
</comment>
<evidence type="ECO:0000313" key="14">
    <source>
        <dbReference type="EMBL" id="ORY96590.1"/>
    </source>
</evidence>
<dbReference type="PANTHER" id="PTHR19370">
    <property type="entry name" value="NADH-CYTOCHROME B5 REDUCTASE"/>
    <property type="match status" value="1"/>
</dbReference>
<dbReference type="InterPro" id="IPR008333">
    <property type="entry name" value="Cbr1-like_FAD-bd_dom"/>
</dbReference>
<dbReference type="PROSITE" id="PS51384">
    <property type="entry name" value="FAD_FR"/>
    <property type="match status" value="1"/>
</dbReference>
<feature type="binding site" evidence="11">
    <location>
        <position position="143"/>
    </location>
    <ligand>
        <name>FAD</name>
        <dbReference type="ChEBI" id="CHEBI:57692"/>
    </ligand>
</feature>